<dbReference type="EC" id="2.7.1.121" evidence="2"/>
<evidence type="ECO:0000259" key="1">
    <source>
        <dbReference type="PROSITE" id="PS51481"/>
    </source>
</evidence>
<dbReference type="Proteomes" id="UP001595955">
    <property type="component" value="Unassembled WGS sequence"/>
</dbReference>
<dbReference type="PANTHER" id="PTHR28629">
    <property type="entry name" value="TRIOKINASE/FMN CYCLASE"/>
    <property type="match status" value="1"/>
</dbReference>
<dbReference type="EMBL" id="JBHSGF010000009">
    <property type="protein sequence ID" value="MFC4556138.1"/>
    <property type="molecule type" value="Genomic_DNA"/>
</dbReference>
<dbReference type="GO" id="GO:0047324">
    <property type="term" value="F:phosphoenolpyruvate-glycerone phosphotransferase activity"/>
    <property type="evidence" value="ECO:0007669"/>
    <property type="project" value="UniProtKB-EC"/>
</dbReference>
<keyword evidence="2" id="KW-0808">Transferase</keyword>
<dbReference type="InterPro" id="IPR004006">
    <property type="entry name" value="DhaK_dom"/>
</dbReference>
<protein>
    <submittedName>
        <fullName evidence="2">Dihydroxyacetone kinase subunit DhaK</fullName>
        <ecNumber evidence="2">2.7.1.121</ecNumber>
    </submittedName>
</protein>
<sequence length="322" mass="32947">MKKLVNDPRDAVAQFARAFARAHADLVTLHEDPLFLARPAEAGQVAVVASGGSGHEPLHVGFVGPGMLAAAVPGPLFSAPPPDAVLAATRAVDGGAGVLHVVPNYTGDVLTVALATEQAPGLDVRTVVVADDVAIPDPATRRGVAGTVLVERIAGAAAARGDDLDAVTAVARRAAAAVASMGATLRPGTAPHARPLGDDEVELGVGIHGEPGRERVAYAGADRLTDLLLDPVVAALGLRAGEEALLLVNGLGATPLAELYIVYGRARDRLEAHGVRVVRSLVGDFATSIDTAGASVSVLRLDEDLLRLWDAPVRTAVLRWGG</sequence>
<proteinExistence type="predicted"/>
<feature type="domain" description="DhaK" evidence="1">
    <location>
        <begin position="7"/>
        <end position="320"/>
    </location>
</feature>
<name>A0ABV9DE37_9MICO</name>
<evidence type="ECO:0000313" key="2">
    <source>
        <dbReference type="EMBL" id="MFC4556138.1"/>
    </source>
</evidence>
<dbReference type="PROSITE" id="PS51481">
    <property type="entry name" value="DHAK"/>
    <property type="match status" value="1"/>
</dbReference>
<keyword evidence="2" id="KW-0418">Kinase</keyword>
<comment type="caution">
    <text evidence="2">The sequence shown here is derived from an EMBL/GenBank/DDBJ whole genome shotgun (WGS) entry which is preliminary data.</text>
</comment>
<reference evidence="3" key="1">
    <citation type="journal article" date="2019" name="Int. J. Syst. Evol. Microbiol.">
        <title>The Global Catalogue of Microorganisms (GCM) 10K type strain sequencing project: providing services to taxonomists for standard genome sequencing and annotation.</title>
        <authorList>
            <consortium name="The Broad Institute Genomics Platform"/>
            <consortium name="The Broad Institute Genome Sequencing Center for Infectious Disease"/>
            <person name="Wu L."/>
            <person name="Ma J."/>
        </authorList>
    </citation>
    <scope>NUCLEOTIDE SEQUENCE [LARGE SCALE GENOMIC DNA]</scope>
    <source>
        <strain evidence="3">JCM 3369</strain>
    </source>
</reference>
<dbReference type="SUPFAM" id="SSF82549">
    <property type="entry name" value="DAK1/DegV-like"/>
    <property type="match status" value="1"/>
</dbReference>
<dbReference type="Pfam" id="PF02733">
    <property type="entry name" value="Dak1"/>
    <property type="match status" value="1"/>
</dbReference>
<evidence type="ECO:0000313" key="3">
    <source>
        <dbReference type="Proteomes" id="UP001595955"/>
    </source>
</evidence>
<organism evidence="2 3">
    <name type="scientific">Georgenia faecalis</name>
    <dbReference type="NCBI Taxonomy" id="2483799"/>
    <lineage>
        <taxon>Bacteria</taxon>
        <taxon>Bacillati</taxon>
        <taxon>Actinomycetota</taxon>
        <taxon>Actinomycetes</taxon>
        <taxon>Micrococcales</taxon>
        <taxon>Bogoriellaceae</taxon>
        <taxon>Georgenia</taxon>
    </lineage>
</organism>
<dbReference type="PANTHER" id="PTHR28629:SF4">
    <property type="entry name" value="TRIOKINASE_FMN CYCLASE"/>
    <property type="match status" value="1"/>
</dbReference>
<dbReference type="RefSeq" id="WP_122824589.1">
    <property type="nucleotide sequence ID" value="NZ_CP033325.1"/>
</dbReference>
<dbReference type="InterPro" id="IPR050861">
    <property type="entry name" value="Dihydroxyacetone_Kinase"/>
</dbReference>
<dbReference type="Gene3D" id="3.30.1180.20">
    <property type="entry name" value="Dihydroxyacetone kinase, domain 2"/>
    <property type="match status" value="1"/>
</dbReference>
<gene>
    <name evidence="2" type="ORF">ACFO3F_12840</name>
</gene>
<accession>A0ABV9DE37</accession>
<keyword evidence="3" id="KW-1185">Reference proteome</keyword>
<dbReference type="Gene3D" id="3.40.50.10440">
    <property type="entry name" value="Dihydroxyacetone kinase, domain 1"/>
    <property type="match status" value="1"/>
</dbReference>